<comment type="caution">
    <text evidence="2">The sequence shown here is derived from an EMBL/GenBank/DDBJ whole genome shotgun (WGS) entry which is preliminary data.</text>
</comment>
<sequence length="257" mass="27980">MIGQEAHDHDGQEGEVFDLGSDVWLGHAVDVVLLDYPGQNLNLYHQDGEADQHHHAGYGNVNTLHVALDFFIKIEALVALVFALVFALLSVRHPEEREDGTEEEDPDAGTCEDNVEGTEVVPLAQGGKQQTHHQDCHVEEEGDVEVRMDSDADQFAEVERVVPRLDGVVVNAEGYGEQENSVTQQQVDDGYGGDGSFVLCGPQEPDHVEYPYGPTQQRNAIDNQQGCLEAHANIRSCAISSRVGSGDCRAAIDVLAI</sequence>
<proteinExistence type="predicted"/>
<reference evidence="2" key="1">
    <citation type="thesis" date="2021" institute="BYU ScholarsArchive" country="Provo, UT, USA">
        <title>Applications of and Algorithms for Genome Assembly and Genomic Analyses with an Emphasis on Marine Teleosts.</title>
        <authorList>
            <person name="Pickett B.D."/>
        </authorList>
    </citation>
    <scope>NUCLEOTIDE SEQUENCE</scope>
    <source>
        <strain evidence="2">HI-2016</strain>
    </source>
</reference>
<name>A0A8T2NYZ9_9TELE</name>
<feature type="region of interest" description="Disordered" evidence="1">
    <location>
        <begin position="94"/>
        <end position="113"/>
    </location>
</feature>
<feature type="compositionally biased region" description="Acidic residues" evidence="1">
    <location>
        <begin position="97"/>
        <end position="107"/>
    </location>
</feature>
<dbReference type="Proteomes" id="UP000824540">
    <property type="component" value="Unassembled WGS sequence"/>
</dbReference>
<keyword evidence="3" id="KW-1185">Reference proteome</keyword>
<evidence type="ECO:0000313" key="3">
    <source>
        <dbReference type="Proteomes" id="UP000824540"/>
    </source>
</evidence>
<evidence type="ECO:0000313" key="2">
    <source>
        <dbReference type="EMBL" id="KAG9341607.1"/>
    </source>
</evidence>
<accession>A0A8T2NYZ9</accession>
<dbReference type="EMBL" id="JAFBMS010000034">
    <property type="protein sequence ID" value="KAG9341607.1"/>
    <property type="molecule type" value="Genomic_DNA"/>
</dbReference>
<organism evidence="2 3">
    <name type="scientific">Albula glossodonta</name>
    <name type="common">roundjaw bonefish</name>
    <dbReference type="NCBI Taxonomy" id="121402"/>
    <lineage>
        <taxon>Eukaryota</taxon>
        <taxon>Metazoa</taxon>
        <taxon>Chordata</taxon>
        <taxon>Craniata</taxon>
        <taxon>Vertebrata</taxon>
        <taxon>Euteleostomi</taxon>
        <taxon>Actinopterygii</taxon>
        <taxon>Neopterygii</taxon>
        <taxon>Teleostei</taxon>
        <taxon>Albuliformes</taxon>
        <taxon>Albulidae</taxon>
        <taxon>Albula</taxon>
    </lineage>
</organism>
<protein>
    <submittedName>
        <fullName evidence="2">Uncharacterized protein</fullName>
    </submittedName>
</protein>
<evidence type="ECO:0000256" key="1">
    <source>
        <dbReference type="SAM" id="MobiDB-lite"/>
    </source>
</evidence>
<gene>
    <name evidence="2" type="ORF">JZ751_019124</name>
</gene>
<dbReference type="AlphaFoldDB" id="A0A8T2NYZ9"/>